<dbReference type="GO" id="GO:0009055">
    <property type="term" value="F:electron transfer activity"/>
    <property type="evidence" value="ECO:0007669"/>
    <property type="project" value="InterPro"/>
</dbReference>
<keyword evidence="5 12" id="KW-0106">Calcium</keyword>
<dbReference type="Pfam" id="PF13442">
    <property type="entry name" value="Cytochrome_CBB3"/>
    <property type="match status" value="1"/>
</dbReference>
<feature type="binding site" evidence="11">
    <location>
        <begin position="440"/>
        <end position="441"/>
    </location>
    <ligand>
        <name>pyrroloquinoline quinone</name>
        <dbReference type="ChEBI" id="CHEBI:58442"/>
    </ligand>
</feature>
<keyword evidence="4 15" id="KW-0732">Signal</keyword>
<feature type="binding site" evidence="12">
    <location>
        <position position="220"/>
    </location>
    <ligand>
        <name>Ca(2+)</name>
        <dbReference type="ChEBI" id="CHEBI:29108"/>
    </ligand>
</feature>
<evidence type="ECO:0000256" key="13">
    <source>
        <dbReference type="PIRSR" id="PIRSR617512-4"/>
    </source>
</evidence>
<feature type="disulfide bond" evidence="13">
    <location>
        <begin position="152"/>
        <end position="153"/>
    </location>
</feature>
<dbReference type="AlphaFoldDB" id="A0A399QYQ5"/>
<dbReference type="PANTHER" id="PTHR32303">
    <property type="entry name" value="QUINOPROTEIN ALCOHOL DEHYDROGENASE (CYTOCHROME C)"/>
    <property type="match status" value="1"/>
</dbReference>
<protein>
    <submittedName>
        <fullName evidence="17">PQQ-dependent dehydrogenase, methanol/ethanol family</fullName>
        <ecNumber evidence="17">1.1.2.-</ecNumber>
    </submittedName>
</protein>
<dbReference type="InterPro" id="IPR009056">
    <property type="entry name" value="Cyt_c-like_dom"/>
</dbReference>
<comment type="cofactor">
    <cofactor evidence="12">
        <name>Ca(2+)</name>
        <dbReference type="ChEBI" id="CHEBI:29108"/>
    </cofactor>
    <text evidence="12">Binds 1 Ca(2+) ion per subunit.</text>
</comment>
<feature type="binding site" evidence="11">
    <location>
        <position position="377"/>
    </location>
    <ligand>
        <name>pyrroloquinoline quinone</name>
        <dbReference type="ChEBI" id="CHEBI:58442"/>
    </ligand>
</feature>
<evidence type="ECO:0000256" key="14">
    <source>
        <dbReference type="SAM" id="MobiDB-lite"/>
    </source>
</evidence>
<feature type="binding site" evidence="11">
    <location>
        <position position="282"/>
    </location>
    <ligand>
        <name>pyrroloquinoline quinone</name>
        <dbReference type="ChEBI" id="CHEBI:58442"/>
    </ligand>
</feature>
<dbReference type="InterPro" id="IPR018391">
    <property type="entry name" value="PQQ_b-propeller_rpt"/>
</dbReference>
<dbReference type="Proteomes" id="UP000265431">
    <property type="component" value="Unassembled WGS sequence"/>
</dbReference>
<feature type="binding site" description="axial binding residue" evidence="12">
    <location>
        <position position="701"/>
    </location>
    <ligand>
        <name>heme c</name>
        <dbReference type="ChEBI" id="CHEBI:61717"/>
    </ligand>
    <ligandPart>
        <name>Fe</name>
        <dbReference type="ChEBI" id="CHEBI:18248"/>
    </ligandPart>
</feature>
<comment type="similarity">
    <text evidence="1">Belongs to the bacterial PQQ dehydrogenase family.</text>
</comment>
<keyword evidence="3 12" id="KW-0479">Metal-binding</keyword>
<feature type="domain" description="Cytochrome c" evidence="16">
    <location>
        <begin position="645"/>
        <end position="724"/>
    </location>
</feature>
<dbReference type="EMBL" id="QWGB01000005">
    <property type="protein sequence ID" value="RIJ24246.1"/>
    <property type="molecule type" value="Genomic_DNA"/>
</dbReference>
<dbReference type="GO" id="GO:0016614">
    <property type="term" value="F:oxidoreductase activity, acting on CH-OH group of donors"/>
    <property type="evidence" value="ECO:0007669"/>
    <property type="project" value="InterPro"/>
</dbReference>
<feature type="binding site" evidence="12">
    <location>
        <position position="348"/>
    </location>
    <ligand>
        <name>Ca(2+)</name>
        <dbReference type="ChEBI" id="CHEBI:29108"/>
    </ligand>
</feature>
<feature type="binding site" evidence="11">
    <location>
        <position position="202"/>
    </location>
    <ligand>
        <name>pyrroloquinoline quinone</name>
        <dbReference type="ChEBI" id="CHEBI:58442"/>
    </ligand>
</feature>
<evidence type="ECO:0000259" key="16">
    <source>
        <dbReference type="PROSITE" id="PS51007"/>
    </source>
</evidence>
<evidence type="ECO:0000256" key="2">
    <source>
        <dbReference type="ARBA" id="ARBA00022617"/>
    </source>
</evidence>
<reference evidence="17 18" key="1">
    <citation type="submission" date="2018-08" db="EMBL/GenBank/DDBJ databases">
        <title>Henriciella mobilis sp. nov., isolated from seawater.</title>
        <authorList>
            <person name="Cheng H."/>
            <person name="Wu Y.-H."/>
            <person name="Xu X.-W."/>
            <person name="Guo L.-L."/>
        </authorList>
    </citation>
    <scope>NUCLEOTIDE SEQUENCE [LARGE SCALE GENOMIC DNA]</scope>
    <source>
        <strain evidence="17 18">CCUG66934</strain>
    </source>
</reference>
<dbReference type="EC" id="1.1.2.-" evidence="17"/>
<dbReference type="SUPFAM" id="SSF46626">
    <property type="entry name" value="Cytochrome c"/>
    <property type="match status" value="1"/>
</dbReference>
<feature type="binding site" description="axial binding residue" evidence="12">
    <location>
        <position position="662"/>
    </location>
    <ligand>
        <name>heme c</name>
        <dbReference type="ChEBI" id="CHEBI:61717"/>
    </ligand>
    <ligandPart>
        <name>Fe</name>
        <dbReference type="ChEBI" id="CHEBI:18248"/>
    </ligandPart>
</feature>
<feature type="active site" description="Proton acceptor" evidence="10">
    <location>
        <position position="348"/>
    </location>
</feature>
<keyword evidence="9 13" id="KW-1015">Disulfide bond</keyword>
<sequence length="758" mass="81382">MKPVRLAATAALSAFWLTACGNPSEDAANVEAPNPPEADSDESLRGAAAVDEARLSNAASTPAEWLTYNGTYEEQRHSALTGISAENISELAPAWTYELNTGRGIESTPIVVDGVMYLTSSWSVVYALDPVTGEELWVHDPEVDRAIGVKACCDVVNRGVAVYDGKVYVGVIDGRLQALDAETGEVEWSIVTVDQSKPYTITGAPRIVKGNVLIGNGGAELGVRGYLSAYDAETGDLDWRFYTVPNPNKEPDGAASDAIFAELANDTWGDDGAWVSDGGGGTVWDAIVYDEVNDQIIFGVGNGSPWNADLRDPNSDGDNLFVSSIVAVDATTGEYKWHYQTTPRDNWDYTATQHIMLADLPLGDNGETRRVAMQAPKNGFFYVVDAATGELISGEPYAAINWAEGLDEDGRPIENPEARNNDPETYAGFVQVPAPYGAHNWHPMAMNPDLGLVYIPAMELGQAYITDPRFKSKPSKWNTGMDFSAGMPLRYPEGTVQALRAAAKGTLVAWDPVAQEARWTVEHEAGWNGGILSTASGIVFQGKLDGSFIAYDAATGEELWTEQLHSGALSGPMTYEVDGEQYVTITTGWGHAYGLAAGMLFKDAVPPALGKVITFKLGGEAEIPPLDTDLIVEPEPKTEPFGDEEMLQAGLVHYSRNCGVCHGLLGISSGVLPDLRWSTYTASADAWNNVVMNGALASNGMVSFSDVLTPEDSEAIRAYVVTQAHMNREEVSGQNIQEEAVGPGMDPDAEPELEADEQ</sequence>
<keyword evidence="8 12" id="KW-0408">Iron</keyword>
<feature type="binding site" description="covalent" evidence="11">
    <location>
        <position position="661"/>
    </location>
    <ligand>
        <name>heme c</name>
        <dbReference type="ChEBI" id="CHEBI:61717"/>
    </ligand>
</feature>
<dbReference type="PROSITE" id="PS51007">
    <property type="entry name" value="CYTC"/>
    <property type="match status" value="1"/>
</dbReference>
<evidence type="ECO:0000256" key="7">
    <source>
        <dbReference type="ARBA" id="ARBA00023002"/>
    </source>
</evidence>
<feature type="chain" id="PRO_5017214996" evidence="15">
    <location>
        <begin position="22"/>
        <end position="758"/>
    </location>
</feature>
<feature type="binding site" description="covalent" evidence="11">
    <location>
        <position position="658"/>
    </location>
    <ligand>
        <name>heme c</name>
        <dbReference type="ChEBI" id="CHEBI:61717"/>
    </ligand>
</feature>
<comment type="caution">
    <text evidence="17">The sequence shown here is derived from an EMBL/GenBank/DDBJ whole genome shotgun (WGS) entry which is preliminary data.</text>
</comment>
<accession>A0A399QYQ5</accession>
<dbReference type="SMART" id="SM00564">
    <property type="entry name" value="PQQ"/>
    <property type="match status" value="5"/>
</dbReference>
<evidence type="ECO:0000256" key="12">
    <source>
        <dbReference type="PIRSR" id="PIRSR617512-3"/>
    </source>
</evidence>
<dbReference type="InterPro" id="IPR036909">
    <property type="entry name" value="Cyt_c-like_dom_sf"/>
</dbReference>
<feature type="region of interest" description="Disordered" evidence="14">
    <location>
        <begin position="729"/>
        <end position="758"/>
    </location>
</feature>
<comment type="cofactor">
    <cofactor evidence="11">
        <name>pyrroloquinoline quinone</name>
        <dbReference type="ChEBI" id="CHEBI:58442"/>
    </cofactor>
    <text evidence="11">Binds 1 PQQ group per subunit.</text>
</comment>
<evidence type="ECO:0000256" key="4">
    <source>
        <dbReference type="ARBA" id="ARBA00022729"/>
    </source>
</evidence>
<evidence type="ECO:0000256" key="3">
    <source>
        <dbReference type="ARBA" id="ARBA00022723"/>
    </source>
</evidence>
<evidence type="ECO:0000256" key="15">
    <source>
        <dbReference type="SAM" id="SignalP"/>
    </source>
</evidence>
<dbReference type="InterPro" id="IPR011047">
    <property type="entry name" value="Quinoprotein_ADH-like_sf"/>
</dbReference>
<keyword evidence="2 11" id="KW-0349">Heme</keyword>
<dbReference type="PROSITE" id="PS51257">
    <property type="entry name" value="PROKAR_LIPOPROTEIN"/>
    <property type="match status" value="1"/>
</dbReference>
<feature type="signal peptide" evidence="15">
    <location>
        <begin position="1"/>
        <end position="21"/>
    </location>
</feature>
<keyword evidence="6 11" id="KW-0634">PQQ</keyword>
<dbReference type="Gene3D" id="1.10.760.10">
    <property type="entry name" value="Cytochrome c-like domain"/>
    <property type="match status" value="1"/>
</dbReference>
<dbReference type="GO" id="GO:0005509">
    <property type="term" value="F:calcium ion binding"/>
    <property type="evidence" value="ECO:0007669"/>
    <property type="project" value="InterPro"/>
</dbReference>
<dbReference type="RefSeq" id="WP_119379435.1">
    <property type="nucleotide sequence ID" value="NZ_QWGB01000005.1"/>
</dbReference>
<evidence type="ECO:0000256" key="11">
    <source>
        <dbReference type="PIRSR" id="PIRSR617512-2"/>
    </source>
</evidence>
<evidence type="ECO:0000256" key="10">
    <source>
        <dbReference type="PIRSR" id="PIRSR617512-1"/>
    </source>
</evidence>
<dbReference type="GO" id="GO:0016020">
    <property type="term" value="C:membrane"/>
    <property type="evidence" value="ECO:0007669"/>
    <property type="project" value="InterPro"/>
</dbReference>
<name>A0A399QYQ5_9PROT</name>
<dbReference type="Pfam" id="PF01011">
    <property type="entry name" value="PQQ"/>
    <property type="match status" value="2"/>
</dbReference>
<dbReference type="CDD" id="cd10279">
    <property type="entry name" value="PQQ_ADH_II"/>
    <property type="match status" value="1"/>
</dbReference>
<proteinExistence type="inferred from homology"/>
<gene>
    <name evidence="17" type="ORF">D1224_08390</name>
</gene>
<organism evidence="17 18">
    <name type="scientific">Henriciella barbarensis</name>
    <dbReference type="NCBI Taxonomy" id="86342"/>
    <lineage>
        <taxon>Bacteria</taxon>
        <taxon>Pseudomonadati</taxon>
        <taxon>Pseudomonadota</taxon>
        <taxon>Alphaproteobacteria</taxon>
        <taxon>Hyphomonadales</taxon>
        <taxon>Hyphomonadaceae</taxon>
        <taxon>Henriciella</taxon>
    </lineage>
</organism>
<dbReference type="OrthoDB" id="9794322at2"/>
<feature type="region of interest" description="Disordered" evidence="14">
    <location>
        <begin position="26"/>
        <end position="45"/>
    </location>
</feature>
<comment type="cofactor">
    <cofactor evidence="11">
        <name>heme c</name>
        <dbReference type="ChEBI" id="CHEBI:61717"/>
    </cofactor>
    <text evidence="11">Binds 1 heme c group per subunit.</text>
</comment>
<evidence type="ECO:0000313" key="18">
    <source>
        <dbReference type="Proteomes" id="UP000265431"/>
    </source>
</evidence>
<keyword evidence="7 17" id="KW-0560">Oxidoreductase</keyword>
<evidence type="ECO:0000313" key="17">
    <source>
        <dbReference type="EMBL" id="RIJ24246.1"/>
    </source>
</evidence>
<evidence type="ECO:0000256" key="1">
    <source>
        <dbReference type="ARBA" id="ARBA00008156"/>
    </source>
</evidence>
<evidence type="ECO:0000256" key="8">
    <source>
        <dbReference type="ARBA" id="ARBA00023004"/>
    </source>
</evidence>
<evidence type="ECO:0000256" key="5">
    <source>
        <dbReference type="ARBA" id="ARBA00022837"/>
    </source>
</evidence>
<evidence type="ECO:0000256" key="9">
    <source>
        <dbReference type="ARBA" id="ARBA00023157"/>
    </source>
</evidence>
<feature type="compositionally biased region" description="Acidic residues" evidence="14">
    <location>
        <begin position="747"/>
        <end position="758"/>
    </location>
</feature>
<feature type="binding site" evidence="11">
    <location>
        <position position="106"/>
    </location>
    <ligand>
        <name>pyrroloquinoline quinone</name>
        <dbReference type="ChEBI" id="CHEBI:58442"/>
    </ligand>
</feature>
<dbReference type="InterPro" id="IPR002372">
    <property type="entry name" value="PQQ_rpt_dom"/>
</dbReference>
<dbReference type="SUPFAM" id="SSF50998">
    <property type="entry name" value="Quinoprotein alcohol dehydrogenase-like"/>
    <property type="match status" value="1"/>
</dbReference>
<dbReference type="GO" id="GO:0020037">
    <property type="term" value="F:heme binding"/>
    <property type="evidence" value="ECO:0007669"/>
    <property type="project" value="InterPro"/>
</dbReference>
<dbReference type="InterPro" id="IPR017512">
    <property type="entry name" value="PQQ_MeOH/EtOH_DH"/>
</dbReference>
<feature type="binding site" evidence="11">
    <location>
        <position position="158"/>
    </location>
    <ligand>
        <name>pyrroloquinoline quinone</name>
        <dbReference type="ChEBI" id="CHEBI:58442"/>
    </ligand>
</feature>
<evidence type="ECO:0000256" key="6">
    <source>
        <dbReference type="ARBA" id="ARBA00022891"/>
    </source>
</evidence>
<dbReference type="Gene3D" id="2.140.10.10">
    <property type="entry name" value="Quinoprotein alcohol dehydrogenase-like superfamily"/>
    <property type="match status" value="1"/>
</dbReference>
<feature type="binding site" evidence="11">
    <location>
        <begin position="218"/>
        <end position="219"/>
    </location>
    <ligand>
        <name>pyrroloquinoline quinone</name>
        <dbReference type="ChEBI" id="CHEBI:58442"/>
    </ligand>
</feature>
<feature type="binding site" evidence="12">
    <location>
        <position position="302"/>
    </location>
    <ligand>
        <name>Ca(2+)</name>
        <dbReference type="ChEBI" id="CHEBI:29108"/>
    </ligand>
</feature>
<dbReference type="NCBIfam" id="TIGR03075">
    <property type="entry name" value="PQQ_enz_alc_DH"/>
    <property type="match status" value="1"/>
</dbReference>
<keyword evidence="18" id="KW-1185">Reference proteome</keyword>